<protein>
    <submittedName>
        <fullName evidence="9">Phosphatase PAP2 family protein</fullName>
    </submittedName>
</protein>
<feature type="transmembrane region" description="Helical" evidence="7">
    <location>
        <begin position="96"/>
        <end position="115"/>
    </location>
</feature>
<evidence type="ECO:0000256" key="3">
    <source>
        <dbReference type="ARBA" id="ARBA00022692"/>
    </source>
</evidence>
<keyword evidence="4" id="KW-0378">Hydrolase</keyword>
<dbReference type="RefSeq" id="WP_135448360.1">
    <property type="nucleotide sequence ID" value="NZ_RHFF01000024.1"/>
</dbReference>
<feature type="transmembrane region" description="Helical" evidence="7">
    <location>
        <begin position="143"/>
        <end position="164"/>
    </location>
</feature>
<dbReference type="AlphaFoldDB" id="A0A4Z0KE28"/>
<dbReference type="InterPro" id="IPR000326">
    <property type="entry name" value="PAP2/HPO"/>
</dbReference>
<name>A0A4Z0KE28_BREAU</name>
<evidence type="ECO:0000256" key="1">
    <source>
        <dbReference type="ARBA" id="ARBA00004651"/>
    </source>
</evidence>
<keyword evidence="3 7" id="KW-0812">Transmembrane</keyword>
<dbReference type="Pfam" id="PF01569">
    <property type="entry name" value="PAP2"/>
    <property type="match status" value="1"/>
</dbReference>
<dbReference type="SMART" id="SM00014">
    <property type="entry name" value="acidPPc"/>
    <property type="match status" value="1"/>
</dbReference>
<dbReference type="PANTHER" id="PTHR14969">
    <property type="entry name" value="SPHINGOSINE-1-PHOSPHATE PHOSPHOHYDROLASE"/>
    <property type="match status" value="1"/>
</dbReference>
<dbReference type="PANTHER" id="PTHR14969:SF62">
    <property type="entry name" value="DECAPRENYLPHOSPHORYL-5-PHOSPHORIBOSE PHOSPHATASE RV3807C-RELATED"/>
    <property type="match status" value="1"/>
</dbReference>
<keyword evidence="6 7" id="KW-0472">Membrane</keyword>
<feature type="transmembrane region" description="Helical" evidence="7">
    <location>
        <begin position="26"/>
        <end position="44"/>
    </location>
</feature>
<dbReference type="Proteomes" id="UP000297736">
    <property type="component" value="Unassembled WGS sequence"/>
</dbReference>
<evidence type="ECO:0000259" key="8">
    <source>
        <dbReference type="SMART" id="SM00014"/>
    </source>
</evidence>
<comment type="caution">
    <text evidence="9">The sequence shown here is derived from an EMBL/GenBank/DDBJ whole genome shotgun (WGS) entry which is preliminary data.</text>
</comment>
<comment type="subcellular location">
    <subcellularLocation>
        <location evidence="1">Cell membrane</location>
        <topology evidence="1">Multi-pass membrane protein</topology>
    </subcellularLocation>
</comment>
<accession>A0A4Z0KE28</accession>
<organism evidence="9 10">
    <name type="scientific">Brevibacterium aurantiacum</name>
    <dbReference type="NCBI Taxonomy" id="273384"/>
    <lineage>
        <taxon>Bacteria</taxon>
        <taxon>Bacillati</taxon>
        <taxon>Actinomycetota</taxon>
        <taxon>Actinomycetes</taxon>
        <taxon>Micrococcales</taxon>
        <taxon>Brevibacteriaceae</taxon>
        <taxon>Brevibacterium</taxon>
    </lineage>
</organism>
<dbReference type="SUPFAM" id="SSF48317">
    <property type="entry name" value="Acid phosphatase/Vanadium-dependent haloperoxidase"/>
    <property type="match status" value="1"/>
</dbReference>
<keyword evidence="5 7" id="KW-1133">Transmembrane helix</keyword>
<evidence type="ECO:0000313" key="9">
    <source>
        <dbReference type="EMBL" id="TGD36775.1"/>
    </source>
</evidence>
<dbReference type="EMBL" id="RHFF01000024">
    <property type="protein sequence ID" value="TGD36775.1"/>
    <property type="molecule type" value="Genomic_DNA"/>
</dbReference>
<evidence type="ECO:0000256" key="7">
    <source>
        <dbReference type="SAM" id="Phobius"/>
    </source>
</evidence>
<evidence type="ECO:0000256" key="6">
    <source>
        <dbReference type="ARBA" id="ARBA00023136"/>
    </source>
</evidence>
<dbReference type="GO" id="GO:0005886">
    <property type="term" value="C:plasma membrane"/>
    <property type="evidence" value="ECO:0007669"/>
    <property type="project" value="UniProtKB-SubCell"/>
</dbReference>
<feature type="transmembrane region" description="Helical" evidence="7">
    <location>
        <begin position="120"/>
        <end position="137"/>
    </location>
</feature>
<reference evidence="9 10" key="1">
    <citation type="submission" date="2018-10" db="EMBL/GenBank/DDBJ databases">
        <title>Brevibacterium genomes from Austrain hard cheese rinds.</title>
        <authorList>
            <person name="Anast J.M."/>
            <person name="Dzieciol M."/>
            <person name="Schultz D.L."/>
            <person name="Mann E."/>
            <person name="Wagner M."/>
            <person name="Schmitz-Esser S."/>
        </authorList>
    </citation>
    <scope>NUCLEOTIDE SEQUENCE [LARGE SCALE GENOMIC DNA]</scope>
    <source>
        <strain evidence="9 10">L261</strain>
    </source>
</reference>
<proteinExistence type="predicted"/>
<dbReference type="InterPro" id="IPR036938">
    <property type="entry name" value="PAP2/HPO_sf"/>
</dbReference>
<evidence type="ECO:0000256" key="2">
    <source>
        <dbReference type="ARBA" id="ARBA00022475"/>
    </source>
</evidence>
<feature type="transmembrane region" description="Helical" evidence="7">
    <location>
        <begin position="51"/>
        <end position="68"/>
    </location>
</feature>
<feature type="domain" description="Phosphatidic acid phosphatase type 2/haloperoxidase" evidence="8">
    <location>
        <begin position="52"/>
        <end position="161"/>
    </location>
</feature>
<dbReference type="GO" id="GO:0016787">
    <property type="term" value="F:hydrolase activity"/>
    <property type="evidence" value="ECO:0007669"/>
    <property type="project" value="UniProtKB-KW"/>
</dbReference>
<dbReference type="Gene3D" id="1.20.144.10">
    <property type="entry name" value="Phosphatidic acid phosphatase type 2/haloperoxidase"/>
    <property type="match status" value="2"/>
</dbReference>
<gene>
    <name evidence="9" type="ORF">EB834_18475</name>
</gene>
<evidence type="ECO:0000256" key="5">
    <source>
        <dbReference type="ARBA" id="ARBA00022989"/>
    </source>
</evidence>
<evidence type="ECO:0000256" key="4">
    <source>
        <dbReference type="ARBA" id="ARBA00022801"/>
    </source>
</evidence>
<evidence type="ECO:0000313" key="10">
    <source>
        <dbReference type="Proteomes" id="UP000297736"/>
    </source>
</evidence>
<sequence length="187" mass="19765">MNHTISASTAADSARVLELSDLTSQLSIIALGVLCGVLVILAVVRRRPGALAALAAAGAGSVLSYLLSEVLKMLVRQPRPCHLDMPSPECPPLDDWSFPSNHAVIAFGLALAVIVGSRRLWIVAVPLALITATGRVLSHEHFVHDVVVGGLIGIIVVALTVLLLQRALTPLADRIVSVVHHEPRATR</sequence>
<keyword evidence="2" id="KW-1003">Cell membrane</keyword>